<feature type="domain" description="HTH LytTR-type" evidence="4">
    <location>
        <begin position="150"/>
        <end position="250"/>
    </location>
</feature>
<organism evidence="5 6">
    <name type="scientific">Hymenobacter jeongseonensis</name>
    <dbReference type="NCBI Taxonomy" id="2791027"/>
    <lineage>
        <taxon>Bacteria</taxon>
        <taxon>Pseudomonadati</taxon>
        <taxon>Bacteroidota</taxon>
        <taxon>Cytophagia</taxon>
        <taxon>Cytophagales</taxon>
        <taxon>Hymenobacteraceae</taxon>
        <taxon>Hymenobacter</taxon>
    </lineage>
</organism>
<dbReference type="Pfam" id="PF00072">
    <property type="entry name" value="Response_reg"/>
    <property type="match status" value="1"/>
</dbReference>
<dbReference type="RefSeq" id="WP_196283605.1">
    <property type="nucleotide sequence ID" value="NZ_JADQDQ010000010.1"/>
</dbReference>
<dbReference type="InterPro" id="IPR001789">
    <property type="entry name" value="Sig_transdc_resp-reg_receiver"/>
</dbReference>
<dbReference type="SUPFAM" id="SSF52172">
    <property type="entry name" value="CheY-like"/>
    <property type="match status" value="1"/>
</dbReference>
<evidence type="ECO:0000256" key="1">
    <source>
        <dbReference type="ARBA" id="ARBA00022553"/>
    </source>
</evidence>
<keyword evidence="6" id="KW-1185">Reference proteome</keyword>
<evidence type="ECO:0000313" key="5">
    <source>
        <dbReference type="EMBL" id="MBF9239252.1"/>
    </source>
</evidence>
<keyword evidence="1 2" id="KW-0597">Phosphoprotein</keyword>
<dbReference type="SMART" id="SM00850">
    <property type="entry name" value="LytTR"/>
    <property type="match status" value="1"/>
</dbReference>
<evidence type="ECO:0000313" key="6">
    <source>
        <dbReference type="Proteomes" id="UP000597617"/>
    </source>
</evidence>
<comment type="caution">
    <text evidence="5">The sequence shown here is derived from an EMBL/GenBank/DDBJ whole genome shotgun (WGS) entry which is preliminary data.</text>
</comment>
<evidence type="ECO:0000259" key="3">
    <source>
        <dbReference type="PROSITE" id="PS50110"/>
    </source>
</evidence>
<dbReference type="InterPro" id="IPR050595">
    <property type="entry name" value="Bact_response_regulator"/>
</dbReference>
<reference evidence="5 6" key="1">
    <citation type="submission" date="2020-11" db="EMBL/GenBank/DDBJ databases">
        <authorList>
            <person name="Kim M.K."/>
        </authorList>
    </citation>
    <scope>NUCLEOTIDE SEQUENCE [LARGE SCALE GENOMIC DNA]</scope>
    <source>
        <strain evidence="5 6">BT683</strain>
    </source>
</reference>
<feature type="domain" description="Response regulatory" evidence="3">
    <location>
        <begin position="7"/>
        <end position="122"/>
    </location>
</feature>
<gene>
    <name evidence="5" type="ORF">I2I05_17745</name>
</gene>
<name>A0ABS0ILJ9_9BACT</name>
<dbReference type="PANTHER" id="PTHR44591:SF3">
    <property type="entry name" value="RESPONSE REGULATORY DOMAIN-CONTAINING PROTEIN"/>
    <property type="match status" value="1"/>
</dbReference>
<protein>
    <submittedName>
        <fullName evidence="5">Response regulator transcription factor</fullName>
    </submittedName>
</protein>
<sequence>MPTADITLLAVENDRMQARILQHELLQLGYELAGTARTADEAEALFDTLQPDLVLLDVHLDGPRDGIETAAALVARRRVPLIFITAFPDSPTFARARQVGPFAFLGKPYNGPLLGHSIELALQHFAGAQGLLTGDDPSEPAEGTVMLGGIFVREQHRFVKLPLAQVLLLEADGGHTHLRTATRKFTLRLNLCKLLEHLPAGQYCQVHRGYAVQLAAIDALDSRTHTVRLGEHTVPVGRSYREALTARLRPLGGGL</sequence>
<dbReference type="InterPro" id="IPR007492">
    <property type="entry name" value="LytTR_DNA-bd_dom"/>
</dbReference>
<dbReference type="Proteomes" id="UP000597617">
    <property type="component" value="Unassembled WGS sequence"/>
</dbReference>
<dbReference type="SMART" id="SM00448">
    <property type="entry name" value="REC"/>
    <property type="match status" value="1"/>
</dbReference>
<dbReference type="InterPro" id="IPR011006">
    <property type="entry name" value="CheY-like_superfamily"/>
</dbReference>
<feature type="modified residue" description="4-aspartylphosphate" evidence="2">
    <location>
        <position position="57"/>
    </location>
</feature>
<dbReference type="Pfam" id="PF04397">
    <property type="entry name" value="LytTR"/>
    <property type="match status" value="1"/>
</dbReference>
<dbReference type="Gene3D" id="2.40.50.1020">
    <property type="entry name" value="LytTr DNA-binding domain"/>
    <property type="match status" value="1"/>
</dbReference>
<dbReference type="PANTHER" id="PTHR44591">
    <property type="entry name" value="STRESS RESPONSE REGULATOR PROTEIN 1"/>
    <property type="match status" value="1"/>
</dbReference>
<accession>A0ABS0ILJ9</accession>
<proteinExistence type="predicted"/>
<evidence type="ECO:0000256" key="2">
    <source>
        <dbReference type="PROSITE-ProRule" id="PRU00169"/>
    </source>
</evidence>
<dbReference type="Gene3D" id="3.40.50.2300">
    <property type="match status" value="1"/>
</dbReference>
<dbReference type="PROSITE" id="PS50110">
    <property type="entry name" value="RESPONSE_REGULATORY"/>
    <property type="match status" value="1"/>
</dbReference>
<dbReference type="PROSITE" id="PS50930">
    <property type="entry name" value="HTH_LYTTR"/>
    <property type="match status" value="1"/>
</dbReference>
<dbReference type="EMBL" id="JADQDQ010000010">
    <property type="protein sequence ID" value="MBF9239252.1"/>
    <property type="molecule type" value="Genomic_DNA"/>
</dbReference>
<evidence type="ECO:0000259" key="4">
    <source>
        <dbReference type="PROSITE" id="PS50930"/>
    </source>
</evidence>